<protein>
    <submittedName>
        <fullName evidence="1">Uncharacterized protein</fullName>
    </submittedName>
</protein>
<reference evidence="1" key="1">
    <citation type="submission" date="2020-11" db="EMBL/GenBank/DDBJ databases">
        <authorList>
            <consortium name="DOE Joint Genome Institute"/>
            <person name="Ahrendt S."/>
            <person name="Riley R."/>
            <person name="Andreopoulos W."/>
            <person name="Labutti K."/>
            <person name="Pangilinan J."/>
            <person name="Ruiz-Duenas F.J."/>
            <person name="Barrasa J.M."/>
            <person name="Sanchez-Garcia M."/>
            <person name="Camarero S."/>
            <person name="Miyauchi S."/>
            <person name="Serrano A."/>
            <person name="Linde D."/>
            <person name="Babiker R."/>
            <person name="Drula E."/>
            <person name="Ayuso-Fernandez I."/>
            <person name="Pacheco R."/>
            <person name="Padilla G."/>
            <person name="Ferreira P."/>
            <person name="Barriuso J."/>
            <person name="Kellner H."/>
            <person name="Castanera R."/>
            <person name="Alfaro M."/>
            <person name="Ramirez L."/>
            <person name="Pisabarro A.G."/>
            <person name="Kuo A."/>
            <person name="Tritt A."/>
            <person name="Lipzen A."/>
            <person name="He G."/>
            <person name="Yan M."/>
            <person name="Ng V."/>
            <person name="Cullen D."/>
            <person name="Martin F."/>
            <person name="Rosso M.-N."/>
            <person name="Henrissat B."/>
            <person name="Hibbett D."/>
            <person name="Martinez A.T."/>
            <person name="Grigoriev I.V."/>
        </authorList>
    </citation>
    <scope>NUCLEOTIDE SEQUENCE</scope>
    <source>
        <strain evidence="1">CBS 247.69</strain>
    </source>
</reference>
<evidence type="ECO:0000313" key="2">
    <source>
        <dbReference type="Proteomes" id="UP000807353"/>
    </source>
</evidence>
<organism evidence="1 2">
    <name type="scientific">Collybia nuda</name>
    <dbReference type="NCBI Taxonomy" id="64659"/>
    <lineage>
        <taxon>Eukaryota</taxon>
        <taxon>Fungi</taxon>
        <taxon>Dikarya</taxon>
        <taxon>Basidiomycota</taxon>
        <taxon>Agaricomycotina</taxon>
        <taxon>Agaricomycetes</taxon>
        <taxon>Agaricomycetidae</taxon>
        <taxon>Agaricales</taxon>
        <taxon>Tricholomatineae</taxon>
        <taxon>Clitocybaceae</taxon>
        <taxon>Collybia</taxon>
    </lineage>
</organism>
<sequence>MHMLLRTFPCEWAPLESIVSLVCRMIRMYTAPFCCISMVLIVRSRSPLIFNLDIKLHYMKVYVNVQIKVSVLTVYSPFDDCHSV</sequence>
<keyword evidence="2" id="KW-1185">Reference proteome</keyword>
<accession>A0A9P5Y6P4</accession>
<dbReference type="Proteomes" id="UP000807353">
    <property type="component" value="Unassembled WGS sequence"/>
</dbReference>
<evidence type="ECO:0000313" key="1">
    <source>
        <dbReference type="EMBL" id="KAF9464328.1"/>
    </source>
</evidence>
<dbReference type="EMBL" id="MU150255">
    <property type="protein sequence ID" value="KAF9464328.1"/>
    <property type="molecule type" value="Genomic_DNA"/>
</dbReference>
<proteinExistence type="predicted"/>
<comment type="caution">
    <text evidence="1">The sequence shown here is derived from an EMBL/GenBank/DDBJ whole genome shotgun (WGS) entry which is preliminary data.</text>
</comment>
<dbReference type="AlphaFoldDB" id="A0A9P5Y6P4"/>
<gene>
    <name evidence="1" type="ORF">BDZ94DRAFT_1256933</name>
</gene>
<name>A0A9P5Y6P4_9AGAR</name>